<sequence>MVEVRRNEFGMETWMGVKLEAPTRASPPYCLDCRHMKQVLSRKQRHGITMYPSFREKRYRMLLLDQVGYVCHEGDLEKLRKESPDAQPAISINSIEDLPSLTGVPLPPIPQTLLQGIGGLGGVDGIPQIPQIPPPKLVSVIRFPPKKVKALTDAEIVARNEAIIERQKAALEFLQRTTGQDRRNDMVIQDLEDPEKEAWETTETRVRNERNPGRIVGSCQRDATIVAIEGCHNMEIFNPNNRYPRAIV</sequence>
<dbReference type="AlphaFoldDB" id="A0A7R8W679"/>
<reference evidence="1" key="1">
    <citation type="submission" date="2020-11" db="EMBL/GenBank/DDBJ databases">
        <authorList>
            <person name="Tran Van P."/>
        </authorList>
    </citation>
    <scope>NUCLEOTIDE SEQUENCE</scope>
</reference>
<dbReference type="EMBL" id="OB660187">
    <property type="protein sequence ID" value="CAD7223348.1"/>
    <property type="molecule type" value="Genomic_DNA"/>
</dbReference>
<accession>A0A7R8W679</accession>
<name>A0A7R8W679_9CRUS</name>
<feature type="non-terminal residue" evidence="1">
    <location>
        <position position="1"/>
    </location>
</feature>
<evidence type="ECO:0000313" key="1">
    <source>
        <dbReference type="EMBL" id="CAD7223348.1"/>
    </source>
</evidence>
<proteinExistence type="predicted"/>
<protein>
    <submittedName>
        <fullName evidence="1">Uncharacterized protein</fullName>
    </submittedName>
</protein>
<organism evidence="1">
    <name type="scientific">Cyprideis torosa</name>
    <dbReference type="NCBI Taxonomy" id="163714"/>
    <lineage>
        <taxon>Eukaryota</taxon>
        <taxon>Metazoa</taxon>
        <taxon>Ecdysozoa</taxon>
        <taxon>Arthropoda</taxon>
        <taxon>Crustacea</taxon>
        <taxon>Oligostraca</taxon>
        <taxon>Ostracoda</taxon>
        <taxon>Podocopa</taxon>
        <taxon>Podocopida</taxon>
        <taxon>Cytherocopina</taxon>
        <taxon>Cytheroidea</taxon>
        <taxon>Cytherideidae</taxon>
        <taxon>Cyprideis</taxon>
    </lineage>
</organism>
<gene>
    <name evidence="1" type="ORF">CTOB1V02_LOCUS1338</name>
</gene>